<dbReference type="GO" id="GO:0006826">
    <property type="term" value="P:iron ion transport"/>
    <property type="evidence" value="ECO:0007669"/>
    <property type="project" value="InterPro"/>
</dbReference>
<comment type="subunit">
    <text evidence="5">Oligomer of 24 subunits. There are two types of subunits: L (light) chain and H (heavy) chain. The major chain can be light or heavy, depending on the species and tissue type. The functional molecule forms a roughly spherical shell with a diameter of 12 nm and contains a central cavity into which the insoluble mineral iron core is deposited. Interacts with NCOA4.</text>
</comment>
<feature type="compositionally biased region" description="Basic and acidic residues" evidence="6">
    <location>
        <begin position="411"/>
        <end position="420"/>
    </location>
</feature>
<dbReference type="Proteomes" id="UP001177744">
    <property type="component" value="Unassembled WGS sequence"/>
</dbReference>
<dbReference type="PANTHER" id="PTHR11431">
    <property type="entry name" value="FERRITIN"/>
    <property type="match status" value="1"/>
</dbReference>
<evidence type="ECO:0000313" key="9">
    <source>
        <dbReference type="Proteomes" id="UP001177744"/>
    </source>
</evidence>
<gene>
    <name evidence="8" type="ORF">QTO34_018678</name>
</gene>
<dbReference type="GO" id="GO:0008198">
    <property type="term" value="F:ferrous iron binding"/>
    <property type="evidence" value="ECO:0007669"/>
    <property type="project" value="TreeGrafter"/>
</dbReference>
<protein>
    <recommendedName>
        <fullName evidence="2">Ferritin light chain</fullName>
    </recommendedName>
</protein>
<dbReference type="InterPro" id="IPR012347">
    <property type="entry name" value="Ferritin-like"/>
</dbReference>
<evidence type="ECO:0000313" key="8">
    <source>
        <dbReference type="EMBL" id="KAK1340114.1"/>
    </source>
</evidence>
<evidence type="ECO:0000256" key="4">
    <source>
        <dbReference type="ARBA" id="ARBA00045578"/>
    </source>
</evidence>
<evidence type="ECO:0000256" key="1">
    <source>
        <dbReference type="ARBA" id="ARBA00007513"/>
    </source>
</evidence>
<organism evidence="8 9">
    <name type="scientific">Cnephaeus nilssonii</name>
    <name type="common">Northern bat</name>
    <name type="synonym">Eptesicus nilssonii</name>
    <dbReference type="NCBI Taxonomy" id="3371016"/>
    <lineage>
        <taxon>Eukaryota</taxon>
        <taxon>Metazoa</taxon>
        <taxon>Chordata</taxon>
        <taxon>Craniata</taxon>
        <taxon>Vertebrata</taxon>
        <taxon>Euteleostomi</taxon>
        <taxon>Mammalia</taxon>
        <taxon>Eutheria</taxon>
        <taxon>Laurasiatheria</taxon>
        <taxon>Chiroptera</taxon>
        <taxon>Yangochiroptera</taxon>
        <taxon>Vespertilionidae</taxon>
        <taxon>Cnephaeus</taxon>
    </lineage>
</organism>
<feature type="compositionally biased region" description="Basic residues" evidence="6">
    <location>
        <begin position="380"/>
        <end position="389"/>
    </location>
</feature>
<dbReference type="EMBL" id="JAULJE010000008">
    <property type="protein sequence ID" value="KAK1340114.1"/>
    <property type="molecule type" value="Genomic_DNA"/>
</dbReference>
<comment type="caution">
    <text evidence="8">The sequence shown here is derived from an EMBL/GenBank/DDBJ whole genome shotgun (WGS) entry which is preliminary data.</text>
</comment>
<dbReference type="InterPro" id="IPR001519">
    <property type="entry name" value="Ferritin"/>
</dbReference>
<sequence>MPPAGPISPPSAAAYLALERRGGGARVSVNPVVGKLISQQSSKPRFADYWVNLTSLVNTPPPGTIGIKDPKDWKKLVLSDGLLLISKANPFIYHLEGLNGWRCRRTHGAAEDAGGGGIPVVAEDAGGRLRGCRHQFSASTSFPLATTPHRSPSRVPPSAFRRHFDQGWPEENCCWRKTGAGSQIQKSSYSKVNKSLDSGDRISITTFRTTSAISQHRFFSTLTPYCPTTTSSQIHQNNSTQVEAAVNRLANLHPRASYTYLSLGFYFDCDDVALEGMGHFFRELVEKKREGSEYILKMQNQRGGSILFQDMLKPSQDEWGKSQDAMEAALALGELEPGPFGATRPGFYPHRPSALWLPGEPLPGRGGHQIINLGPLAGRQPRKTSRGKSSRNCPDLNEPRCAGCEPLTATGDRDSPRPEHQPSSGFTKPRTWGTFRSFTDLTCKTGKTLGICGAEGTACSRCASARPSSLISAPRALPNSSSPSCTPTPRPQVPSLHSGHPLASSLHHPPTCTSRRCLVTPTSAWACPLQGHPPFRPHCLCGSECRKPTGSSVRSATRGRGTWRAGRDWGGGQGPPSGRDRGRRRRRRRRGARLGQRRDFSRSLQVRPRDSEVTVSATT</sequence>
<accession>A0AA40HZA3</accession>
<name>A0AA40HZA3_CNENI</name>
<feature type="domain" description="Ferritin/DPS" evidence="7">
    <location>
        <begin position="244"/>
        <end position="331"/>
    </location>
</feature>
<evidence type="ECO:0000256" key="3">
    <source>
        <dbReference type="ARBA" id="ARBA00044942"/>
    </source>
</evidence>
<dbReference type="Gene3D" id="1.20.1260.10">
    <property type="match status" value="1"/>
</dbReference>
<dbReference type="InterPro" id="IPR008331">
    <property type="entry name" value="Ferritin_DPS_dom"/>
</dbReference>
<evidence type="ECO:0000259" key="7">
    <source>
        <dbReference type="Pfam" id="PF00210"/>
    </source>
</evidence>
<evidence type="ECO:0000256" key="2">
    <source>
        <dbReference type="ARBA" id="ARBA00040044"/>
    </source>
</evidence>
<dbReference type="GO" id="GO:0006879">
    <property type="term" value="P:intracellular iron ion homeostasis"/>
    <property type="evidence" value="ECO:0007669"/>
    <property type="project" value="InterPro"/>
</dbReference>
<comment type="subcellular location">
    <subcellularLocation>
        <location evidence="3">Autolysosome</location>
    </subcellularLocation>
</comment>
<feature type="compositionally biased region" description="Basic residues" evidence="6">
    <location>
        <begin position="581"/>
        <end position="592"/>
    </location>
</feature>
<dbReference type="PANTHER" id="PTHR11431:SF47">
    <property type="entry name" value="FERRITIN LIGHT CHAIN"/>
    <property type="match status" value="1"/>
</dbReference>
<feature type="compositionally biased region" description="Basic and acidic residues" evidence="6">
    <location>
        <begin position="596"/>
        <end position="612"/>
    </location>
</feature>
<feature type="region of interest" description="Disordered" evidence="6">
    <location>
        <begin position="546"/>
        <end position="619"/>
    </location>
</feature>
<dbReference type="GO" id="GO:0044754">
    <property type="term" value="C:autolysosome"/>
    <property type="evidence" value="ECO:0007669"/>
    <property type="project" value="UniProtKB-SubCell"/>
</dbReference>
<dbReference type="InterPro" id="IPR009078">
    <property type="entry name" value="Ferritin-like_SF"/>
</dbReference>
<dbReference type="Pfam" id="PF00210">
    <property type="entry name" value="Ferritin"/>
    <property type="match status" value="1"/>
</dbReference>
<dbReference type="SUPFAM" id="SSF47240">
    <property type="entry name" value="Ferritin-like"/>
    <property type="match status" value="1"/>
</dbReference>
<comment type="similarity">
    <text evidence="1">Belongs to the ferritin family.</text>
</comment>
<feature type="region of interest" description="Disordered" evidence="6">
    <location>
        <begin position="366"/>
        <end position="431"/>
    </location>
</feature>
<evidence type="ECO:0000256" key="6">
    <source>
        <dbReference type="SAM" id="MobiDB-lite"/>
    </source>
</evidence>
<feature type="region of interest" description="Disordered" evidence="6">
    <location>
        <begin position="473"/>
        <end position="507"/>
    </location>
</feature>
<reference evidence="8" key="1">
    <citation type="submission" date="2023-06" db="EMBL/GenBank/DDBJ databases">
        <title>Reference genome for the Northern bat (Eptesicus nilssonii), a most northern bat species.</title>
        <authorList>
            <person name="Laine V.N."/>
            <person name="Pulliainen A.T."/>
            <person name="Lilley T.M."/>
        </authorList>
    </citation>
    <scope>NUCLEOTIDE SEQUENCE</scope>
    <source>
        <strain evidence="8">BLF_Eptnil</strain>
        <tissue evidence="8">Kidney</tissue>
    </source>
</reference>
<dbReference type="AlphaFoldDB" id="A0AA40HZA3"/>
<evidence type="ECO:0000256" key="5">
    <source>
        <dbReference type="ARBA" id="ARBA00047045"/>
    </source>
</evidence>
<proteinExistence type="inferred from homology"/>
<dbReference type="GO" id="GO:0008199">
    <property type="term" value="F:ferric iron binding"/>
    <property type="evidence" value="ECO:0007669"/>
    <property type="project" value="InterPro"/>
</dbReference>
<comment type="function">
    <text evidence="4">Stores iron in a soluble, non-toxic, readily available form. Important for iron homeostasis. Iron is taken up in the ferrous form and deposited as ferric hydroxides after oxidation. Also plays a role in delivery of iron to cells. Mediates iron uptake in capsule cells of the developing kidney. Delivery to lysosomes by the cargo receptor NCOA4 for autophagic degradation and release or iron.</text>
</comment>
<keyword evidence="9" id="KW-1185">Reference proteome</keyword>